<dbReference type="InterPro" id="IPR052157">
    <property type="entry name" value="BCAA_transport_permease"/>
</dbReference>
<dbReference type="AlphaFoldDB" id="A0A832PL87"/>
<dbReference type="EMBL" id="DULP01000017">
    <property type="protein sequence ID" value="HHW32725.1"/>
    <property type="molecule type" value="Genomic_DNA"/>
</dbReference>
<dbReference type="PANTHER" id="PTHR11795">
    <property type="entry name" value="BRANCHED-CHAIN AMINO ACID TRANSPORT SYSTEM PERMEASE PROTEIN LIVH"/>
    <property type="match status" value="1"/>
</dbReference>
<evidence type="ECO:0000256" key="9">
    <source>
        <dbReference type="SAM" id="Phobius"/>
    </source>
</evidence>
<evidence type="ECO:0000256" key="3">
    <source>
        <dbReference type="ARBA" id="ARBA00022475"/>
    </source>
</evidence>
<evidence type="ECO:0000256" key="7">
    <source>
        <dbReference type="ARBA" id="ARBA00023136"/>
    </source>
</evidence>
<keyword evidence="5" id="KW-0029">Amino-acid transport</keyword>
<evidence type="ECO:0000256" key="5">
    <source>
        <dbReference type="ARBA" id="ARBA00022970"/>
    </source>
</evidence>
<accession>A0A832PL87</accession>
<keyword evidence="6 9" id="KW-1133">Transmembrane helix</keyword>
<comment type="caution">
    <text evidence="10">The sequence shown here is derived from an EMBL/GenBank/DDBJ whole genome shotgun (WGS) entry which is preliminary data.</text>
</comment>
<comment type="subcellular location">
    <subcellularLocation>
        <location evidence="1">Cell membrane</location>
        <topology evidence="1">Multi-pass membrane protein</topology>
    </subcellularLocation>
</comment>
<comment type="similarity">
    <text evidence="8">Belongs to the binding-protein-dependent transport system permease family. LivHM subfamily.</text>
</comment>
<feature type="transmembrane region" description="Helical" evidence="9">
    <location>
        <begin position="134"/>
        <end position="158"/>
    </location>
</feature>
<dbReference type="Proteomes" id="UP000580830">
    <property type="component" value="Unassembled WGS sequence"/>
</dbReference>
<feature type="transmembrane region" description="Helical" evidence="9">
    <location>
        <begin position="34"/>
        <end position="52"/>
    </location>
</feature>
<dbReference type="InterPro" id="IPR001851">
    <property type="entry name" value="ABC_transp_permease"/>
</dbReference>
<feature type="transmembrane region" description="Helical" evidence="9">
    <location>
        <begin position="6"/>
        <end position="27"/>
    </location>
</feature>
<gene>
    <name evidence="10" type="ORF">GXX24_01075</name>
</gene>
<evidence type="ECO:0000256" key="4">
    <source>
        <dbReference type="ARBA" id="ARBA00022692"/>
    </source>
</evidence>
<feature type="transmembrane region" description="Helical" evidence="9">
    <location>
        <begin position="263"/>
        <end position="282"/>
    </location>
</feature>
<feature type="transmembrane region" description="Helical" evidence="9">
    <location>
        <begin position="58"/>
        <end position="81"/>
    </location>
</feature>
<organism evidence="10 11">
    <name type="scientific">Paracoccus solventivorans</name>
    <dbReference type="NCBI Taxonomy" id="53463"/>
    <lineage>
        <taxon>Bacteria</taxon>
        <taxon>Pseudomonadati</taxon>
        <taxon>Pseudomonadota</taxon>
        <taxon>Alphaproteobacteria</taxon>
        <taxon>Rhodobacterales</taxon>
        <taxon>Paracoccaceae</taxon>
        <taxon>Paracoccus</taxon>
    </lineage>
</organism>
<proteinExistence type="inferred from homology"/>
<keyword evidence="3" id="KW-1003">Cell membrane</keyword>
<dbReference type="GO" id="GO:0006865">
    <property type="term" value="P:amino acid transport"/>
    <property type="evidence" value="ECO:0007669"/>
    <property type="project" value="UniProtKB-KW"/>
</dbReference>
<protein>
    <submittedName>
        <fullName evidence="10">Branched-chain amino acid ABC transporter permease</fullName>
    </submittedName>
</protein>
<keyword evidence="2" id="KW-0813">Transport</keyword>
<feature type="transmembrane region" description="Helical" evidence="9">
    <location>
        <begin position="187"/>
        <end position="206"/>
    </location>
</feature>
<evidence type="ECO:0000313" key="11">
    <source>
        <dbReference type="Proteomes" id="UP000580830"/>
    </source>
</evidence>
<dbReference type="CDD" id="cd06582">
    <property type="entry name" value="TM_PBP1_LivH_like"/>
    <property type="match status" value="1"/>
</dbReference>
<reference evidence="10 11" key="1">
    <citation type="journal article" date="2020" name="Biotechnol. Biofuels">
        <title>New insights from the biogas microbiome by comprehensive genome-resolved metagenomics of nearly 1600 species originating from multiple anaerobic digesters.</title>
        <authorList>
            <person name="Campanaro S."/>
            <person name="Treu L."/>
            <person name="Rodriguez-R L.M."/>
            <person name="Kovalovszki A."/>
            <person name="Ziels R.M."/>
            <person name="Maus I."/>
            <person name="Zhu X."/>
            <person name="Kougias P.G."/>
            <person name="Basile A."/>
            <person name="Luo G."/>
            <person name="Schluter A."/>
            <person name="Konstantinidis K.T."/>
            <person name="Angelidaki I."/>
        </authorList>
    </citation>
    <scope>NUCLEOTIDE SEQUENCE [LARGE SCALE GENOMIC DNA]</scope>
    <source>
        <strain evidence="10">AS04akNAM_125</strain>
    </source>
</reference>
<evidence type="ECO:0000256" key="6">
    <source>
        <dbReference type="ARBA" id="ARBA00022989"/>
    </source>
</evidence>
<sequence>MVELLLSGITLGAIYALLAAGLTLAYGVTRIFNWAYGSTFTWAGFFLWIILVRLGLPYAVAVPLLLMAAFAFGYGFELAIIRPLRRKREWQTTTMLATLGVAMVMDNLAMWVLGPQRKTLPLMMHGSVLKIGGINVSYHDIVIIVVGVLSILLLDIFLRHSWTGLRMRAISQDQDGARMVGIRHDRVFATAFALSTVLAAIAALLITPKTSVTIEGGWQVFIKAFVVVSFAGMGNVRGVLLAAFILGAIEALVTWYLGSLWVYVYWLASFLLLTLFRPQGLIPSRYVRRQI</sequence>
<evidence type="ECO:0000256" key="8">
    <source>
        <dbReference type="ARBA" id="ARBA00037998"/>
    </source>
</evidence>
<dbReference type="RefSeq" id="WP_303728898.1">
    <property type="nucleotide sequence ID" value="NZ_DULP01000017.1"/>
</dbReference>
<evidence type="ECO:0000313" key="10">
    <source>
        <dbReference type="EMBL" id="HHW32725.1"/>
    </source>
</evidence>
<dbReference type="GO" id="GO:0005886">
    <property type="term" value="C:plasma membrane"/>
    <property type="evidence" value="ECO:0007669"/>
    <property type="project" value="UniProtKB-SubCell"/>
</dbReference>
<dbReference type="GO" id="GO:0022857">
    <property type="term" value="F:transmembrane transporter activity"/>
    <property type="evidence" value="ECO:0007669"/>
    <property type="project" value="InterPro"/>
</dbReference>
<evidence type="ECO:0000256" key="1">
    <source>
        <dbReference type="ARBA" id="ARBA00004651"/>
    </source>
</evidence>
<keyword evidence="4 9" id="KW-0812">Transmembrane</keyword>
<evidence type="ECO:0000256" key="2">
    <source>
        <dbReference type="ARBA" id="ARBA00022448"/>
    </source>
</evidence>
<name>A0A832PL87_9RHOB</name>
<dbReference type="Pfam" id="PF02653">
    <property type="entry name" value="BPD_transp_2"/>
    <property type="match status" value="1"/>
</dbReference>
<keyword evidence="7 9" id="KW-0472">Membrane</keyword>
<feature type="transmembrane region" description="Helical" evidence="9">
    <location>
        <begin position="93"/>
        <end position="114"/>
    </location>
</feature>
<dbReference type="PANTHER" id="PTHR11795:SF445">
    <property type="entry name" value="AMINO ACID ABC TRANSPORTER PERMEASE PROTEIN"/>
    <property type="match status" value="1"/>
</dbReference>